<dbReference type="AlphaFoldDB" id="A0A0V8M4C0"/>
<evidence type="ECO:0000256" key="13">
    <source>
        <dbReference type="RuleBase" id="RU364064"/>
    </source>
</evidence>
<dbReference type="GO" id="GO:0031419">
    <property type="term" value="F:cobalamin binding"/>
    <property type="evidence" value="ECO:0007669"/>
    <property type="project" value="UniProtKB-KW"/>
</dbReference>
<dbReference type="PRINTS" id="PR01183">
    <property type="entry name" value="RIBORDTASEM1"/>
</dbReference>
<dbReference type="InterPro" id="IPR013509">
    <property type="entry name" value="RNR_lsu_N"/>
</dbReference>
<dbReference type="GO" id="GO:0004748">
    <property type="term" value="F:ribonucleoside-diphosphate reductase activity, thioredoxin disulfide as acceptor"/>
    <property type="evidence" value="ECO:0007669"/>
    <property type="project" value="UniProtKB-EC"/>
</dbReference>
<comment type="function">
    <text evidence="11">Provides the precursors necessary for DNA synthesis. Catalyzes the biosynthesis of deoxyribonucleotides from the corresponding ribonucleotides.</text>
</comment>
<comment type="function">
    <text evidence="13">Catalyzes the reduction of ribonucleotides to deoxyribonucleotides. May function to provide a pool of deoxyribonucleotide precursors for DNA repair during oxygen limitation and/or for immediate growth after restoration of oxygen.</text>
</comment>
<evidence type="ECO:0000256" key="5">
    <source>
        <dbReference type="ARBA" id="ARBA00022741"/>
    </source>
</evidence>
<dbReference type="PANTHER" id="PTHR43371:SF1">
    <property type="entry name" value="RIBONUCLEOSIDE-DIPHOSPHATE REDUCTASE"/>
    <property type="match status" value="1"/>
</dbReference>
<dbReference type="GO" id="GO:0009263">
    <property type="term" value="P:deoxyribonucleotide biosynthetic process"/>
    <property type="evidence" value="ECO:0007669"/>
    <property type="project" value="UniProtKB-KW"/>
</dbReference>
<keyword evidence="9" id="KW-1015">Disulfide bond</keyword>
<name>A0A0V8M4C0_9CHLR</name>
<feature type="domain" description="Ribonucleotide reductase large subunit C-terminal" evidence="15">
    <location>
        <begin position="422"/>
        <end position="569"/>
    </location>
</feature>
<evidence type="ECO:0000259" key="15">
    <source>
        <dbReference type="Pfam" id="PF02867"/>
    </source>
</evidence>
<keyword evidence="6" id="KW-0067">ATP-binding</keyword>
<dbReference type="InterPro" id="IPR008926">
    <property type="entry name" value="RNR_R1-su_N"/>
</dbReference>
<evidence type="ECO:0000256" key="4">
    <source>
        <dbReference type="ARBA" id="ARBA00022634"/>
    </source>
</evidence>
<dbReference type="eggNOG" id="COG0209">
    <property type="taxonomic scope" value="Bacteria"/>
</dbReference>
<evidence type="ECO:0000313" key="16">
    <source>
        <dbReference type="EMBL" id="KSV18576.1"/>
    </source>
</evidence>
<evidence type="ECO:0000256" key="2">
    <source>
        <dbReference type="ARBA" id="ARBA00007405"/>
    </source>
</evidence>
<dbReference type="InterPro" id="IPR050862">
    <property type="entry name" value="RdRp_reductase_class-2"/>
</dbReference>
<dbReference type="Pfam" id="PF00317">
    <property type="entry name" value="Ribonuc_red_lgN"/>
    <property type="match status" value="1"/>
</dbReference>
<evidence type="ECO:0000256" key="9">
    <source>
        <dbReference type="ARBA" id="ARBA00023157"/>
    </source>
</evidence>
<dbReference type="UniPathway" id="UPA00326"/>
<dbReference type="InterPro" id="IPR013344">
    <property type="entry name" value="RNR_NrdJ/NrdZ"/>
</dbReference>
<dbReference type="EC" id="1.17.4.1" evidence="13"/>
<evidence type="ECO:0000256" key="10">
    <source>
        <dbReference type="ARBA" id="ARBA00023285"/>
    </source>
</evidence>
<sequence>MTVEFGRQSVLADVRLSTTAKRVLEKRYLKKDSNGRVIETPEDMFHRVARVVASVECKYAPGADTSRIEEEFYQAMSRLEFLPNSPTLLNAGRQVGQLSACFVLPVEDSIESIFDAVKQTALIHKSGGGTGFSFSNLRPAGDKVGELTEVAGGPVSVINIFSAAADYVRQGGVRRGCNAAILDVTHPDILKFISCKGDPNALTNFYISVVVTREFMTKVRSGEDYDIINPHTGEVVQRLNAACVFDCIVDQAWKTGDPGLVFIDRINDDNPTPELGRIRHVSGCGEQTLLPYESCNLGSISLPRMLKRDGERVVVDYEKLGRTVKMAIRFLDNVIDVNKFPTPEIEKATLRNRKIGLGVMGFADMLVLMGIPYNSEEAIFQADQIMDFIKETSHRASSKLAEARGSFPAYEGSIYDVPGGRPMRNATCTSIAPTGTLSIIAGVSSGIEPSFAMVFVRNILDGENLLEINPYFEEMARREGFHSKELFEKLVSSNHLHDMECVPDWLKRLLVTAHRIRPEWHIRIQAAFQKYTDNAVSKTVNFSHEATREDMANVFSLAYDKGLKGITVYRDGSRAAQPLCTSESGVKLVDQYLDNCSCH</sequence>
<comment type="similarity">
    <text evidence="2 13">Belongs to the ribonucleoside diphosphate reductase class-2 family.</text>
</comment>
<keyword evidence="4 13" id="KW-0237">DNA synthesis</keyword>
<evidence type="ECO:0000256" key="8">
    <source>
        <dbReference type="ARBA" id="ARBA00023116"/>
    </source>
</evidence>
<organism evidence="16 17">
    <name type="scientific">Dehalococcoides mccartyi</name>
    <dbReference type="NCBI Taxonomy" id="61435"/>
    <lineage>
        <taxon>Bacteria</taxon>
        <taxon>Bacillati</taxon>
        <taxon>Chloroflexota</taxon>
        <taxon>Dehalococcoidia</taxon>
        <taxon>Dehalococcoidales</taxon>
        <taxon>Dehalococcoidaceae</taxon>
        <taxon>Dehalococcoides</taxon>
    </lineage>
</organism>
<comment type="catalytic activity">
    <reaction evidence="12 13">
        <text>a 2'-deoxyribonucleoside 5'-diphosphate + [thioredoxin]-disulfide + H2O = a ribonucleoside 5'-diphosphate + [thioredoxin]-dithiol</text>
        <dbReference type="Rhea" id="RHEA:23252"/>
        <dbReference type="Rhea" id="RHEA-COMP:10698"/>
        <dbReference type="Rhea" id="RHEA-COMP:10700"/>
        <dbReference type="ChEBI" id="CHEBI:15377"/>
        <dbReference type="ChEBI" id="CHEBI:29950"/>
        <dbReference type="ChEBI" id="CHEBI:50058"/>
        <dbReference type="ChEBI" id="CHEBI:57930"/>
        <dbReference type="ChEBI" id="CHEBI:73316"/>
        <dbReference type="EC" id="1.17.4.1"/>
    </reaction>
</comment>
<evidence type="ECO:0000259" key="14">
    <source>
        <dbReference type="Pfam" id="PF00317"/>
    </source>
</evidence>
<dbReference type="Proteomes" id="UP000053577">
    <property type="component" value="Unassembled WGS sequence"/>
</dbReference>
<dbReference type="SUPFAM" id="SSF51998">
    <property type="entry name" value="PFL-like glycyl radical enzymes"/>
    <property type="match status" value="1"/>
</dbReference>
<evidence type="ECO:0000256" key="6">
    <source>
        <dbReference type="ARBA" id="ARBA00022840"/>
    </source>
</evidence>
<accession>A0A0V8M4C0</accession>
<dbReference type="NCBIfam" id="TIGR02504">
    <property type="entry name" value="NrdJ_Z"/>
    <property type="match status" value="1"/>
</dbReference>
<evidence type="ECO:0000256" key="7">
    <source>
        <dbReference type="ARBA" id="ARBA00023002"/>
    </source>
</evidence>
<dbReference type="GO" id="GO:0005524">
    <property type="term" value="F:ATP binding"/>
    <property type="evidence" value="ECO:0007669"/>
    <property type="project" value="UniProtKB-KW"/>
</dbReference>
<dbReference type="CDD" id="cd02888">
    <property type="entry name" value="RNR_II_dimer"/>
    <property type="match status" value="1"/>
</dbReference>
<dbReference type="PANTHER" id="PTHR43371">
    <property type="entry name" value="VITAMIN B12-DEPENDENT RIBONUCLEOTIDE REDUCTASE"/>
    <property type="match status" value="1"/>
</dbReference>
<keyword evidence="5 13" id="KW-0547">Nucleotide-binding</keyword>
<dbReference type="PATRIC" id="fig|61435.5.peg.199"/>
<comment type="caution">
    <text evidence="16">The sequence shown here is derived from an EMBL/GenBank/DDBJ whole genome shotgun (WGS) entry which is preliminary data.</text>
</comment>
<keyword evidence="10 13" id="KW-0170">Cobalt</keyword>
<dbReference type="Pfam" id="PF02867">
    <property type="entry name" value="Ribonuc_red_lgC"/>
    <property type="match status" value="2"/>
</dbReference>
<dbReference type="EMBL" id="JGYD01000010">
    <property type="protein sequence ID" value="KSV18576.1"/>
    <property type="molecule type" value="Genomic_DNA"/>
</dbReference>
<protein>
    <recommendedName>
        <fullName evidence="13">Vitamin B12-dependent ribonucleotide reductase</fullName>
        <ecNumber evidence="13">1.17.4.1</ecNumber>
    </recommendedName>
</protein>
<proteinExistence type="inferred from homology"/>
<keyword evidence="8" id="KW-0215">Deoxyribonucleotide synthesis</keyword>
<dbReference type="RefSeq" id="WP_058292102.1">
    <property type="nucleotide sequence ID" value="NZ_JGYD01000010.1"/>
</dbReference>
<evidence type="ECO:0000256" key="3">
    <source>
        <dbReference type="ARBA" id="ARBA00022628"/>
    </source>
</evidence>
<feature type="domain" description="Ribonucleotide reductase large subunit C-terminal" evidence="15">
    <location>
        <begin position="99"/>
        <end position="415"/>
    </location>
</feature>
<dbReference type="SUPFAM" id="SSF48168">
    <property type="entry name" value="R1 subunit of ribonucleotide reductase, N-terminal domain"/>
    <property type="match status" value="1"/>
</dbReference>
<evidence type="ECO:0000256" key="1">
    <source>
        <dbReference type="ARBA" id="ARBA00001922"/>
    </source>
</evidence>
<dbReference type="Gene3D" id="3.20.70.20">
    <property type="match status" value="1"/>
</dbReference>
<feature type="domain" description="Ribonucleotide reductase large subunit N-terminal" evidence="14">
    <location>
        <begin position="16"/>
        <end position="94"/>
    </location>
</feature>
<dbReference type="InterPro" id="IPR000788">
    <property type="entry name" value="RNR_lg_C"/>
</dbReference>
<evidence type="ECO:0000256" key="11">
    <source>
        <dbReference type="ARBA" id="ARBA00024942"/>
    </source>
</evidence>
<dbReference type="OrthoDB" id="9762933at2"/>
<keyword evidence="3 13" id="KW-0846">Cobalamin</keyword>
<dbReference type="FunFam" id="3.20.70.20:FF:000018">
    <property type="entry name" value="Vitamin B12-dependent ribonucleotide reductase"/>
    <property type="match status" value="1"/>
</dbReference>
<evidence type="ECO:0000313" key="17">
    <source>
        <dbReference type="Proteomes" id="UP000053577"/>
    </source>
</evidence>
<keyword evidence="7 13" id="KW-0560">Oxidoreductase</keyword>
<evidence type="ECO:0000256" key="12">
    <source>
        <dbReference type="ARBA" id="ARBA00047754"/>
    </source>
</evidence>
<gene>
    <name evidence="16" type="ORF">DA01_00965</name>
</gene>
<reference evidence="16 17" key="1">
    <citation type="journal article" date="2015" name="Sci. Rep.">
        <title>A comparative genomics and reductive dehalogenase gene transcription study of two chloroethene-respiring bacteria, Dehalococcoides mccartyi strains MB and 11a.</title>
        <authorList>
            <person name="Low A."/>
            <person name="Shen Z."/>
            <person name="Cheng D."/>
            <person name="Rogers M.J."/>
            <person name="Lee P.K."/>
            <person name="He J."/>
        </authorList>
    </citation>
    <scope>NUCLEOTIDE SEQUENCE [LARGE SCALE GENOMIC DNA]</scope>
    <source>
        <strain evidence="16 17">MB</strain>
    </source>
</reference>
<dbReference type="GO" id="GO:0071897">
    <property type="term" value="P:DNA biosynthetic process"/>
    <property type="evidence" value="ECO:0007669"/>
    <property type="project" value="UniProtKB-KW"/>
</dbReference>
<comment type="cofactor">
    <cofactor evidence="1 13">
        <name>adenosylcob(III)alamin</name>
        <dbReference type="ChEBI" id="CHEBI:18408"/>
    </cofactor>
</comment>